<protein>
    <recommendedName>
        <fullName evidence="20">Protein crumbs</fullName>
    </recommendedName>
</protein>
<keyword evidence="9 15" id="KW-0472">Membrane</keyword>
<keyword evidence="5 15" id="KW-0812">Transmembrane</keyword>
<feature type="domain" description="EGF-like" evidence="17">
    <location>
        <begin position="631"/>
        <end position="667"/>
    </location>
</feature>
<feature type="disulfide bond" evidence="14">
    <location>
        <begin position="919"/>
        <end position="928"/>
    </location>
</feature>
<dbReference type="Pfam" id="PF12661">
    <property type="entry name" value="hEGF"/>
    <property type="match status" value="4"/>
</dbReference>
<dbReference type="FunFam" id="2.10.25.10:FF:000208">
    <property type="entry name" value="Crumbs 2, cell polarity complex component"/>
    <property type="match status" value="1"/>
</dbReference>
<dbReference type="OrthoDB" id="283575at2759"/>
<dbReference type="GO" id="GO:0030154">
    <property type="term" value="P:cell differentiation"/>
    <property type="evidence" value="ECO:0007669"/>
    <property type="project" value="UniProtKB-ARBA"/>
</dbReference>
<feature type="domain" description="EGF-like" evidence="17">
    <location>
        <begin position="1102"/>
        <end position="1138"/>
    </location>
</feature>
<dbReference type="CDD" id="cd00110">
    <property type="entry name" value="LamG"/>
    <property type="match status" value="2"/>
</dbReference>
<dbReference type="EMBL" id="OV121137">
    <property type="protein sequence ID" value="CAH0559053.1"/>
    <property type="molecule type" value="Genomic_DNA"/>
</dbReference>
<feature type="disulfide bond" evidence="14">
    <location>
        <begin position="581"/>
        <end position="590"/>
    </location>
</feature>
<dbReference type="PRINTS" id="PR01983">
    <property type="entry name" value="NOTCH"/>
</dbReference>
<feature type="domain" description="EGF-like" evidence="17">
    <location>
        <begin position="888"/>
        <end position="929"/>
    </location>
</feature>
<dbReference type="Pfam" id="PF07645">
    <property type="entry name" value="EGF_CA"/>
    <property type="match status" value="3"/>
</dbReference>
<evidence type="ECO:0000259" key="16">
    <source>
        <dbReference type="PROSITE" id="PS50025"/>
    </source>
</evidence>
<keyword evidence="3" id="KW-1003">Cell membrane</keyword>
<feature type="domain" description="EGF-like" evidence="17">
    <location>
        <begin position="360"/>
        <end position="396"/>
    </location>
</feature>
<comment type="caution">
    <text evidence="14">Lacks conserved residue(s) required for the propagation of feature annotation.</text>
</comment>
<dbReference type="PROSITE" id="PS50026">
    <property type="entry name" value="EGF_3"/>
    <property type="match status" value="30"/>
</dbReference>
<evidence type="ECO:0000313" key="19">
    <source>
        <dbReference type="Proteomes" id="UP001154078"/>
    </source>
</evidence>
<dbReference type="PRINTS" id="PR00010">
    <property type="entry name" value="EGFBLOOD"/>
</dbReference>
<feature type="domain" description="EGF-like" evidence="17">
    <location>
        <begin position="81"/>
        <end position="116"/>
    </location>
</feature>
<feature type="disulfide bond" evidence="14">
    <location>
        <begin position="148"/>
        <end position="157"/>
    </location>
</feature>
<accession>A0A9P0FJC5</accession>
<evidence type="ECO:0000256" key="7">
    <source>
        <dbReference type="ARBA" id="ARBA00022737"/>
    </source>
</evidence>
<feature type="disulfide bond" evidence="14">
    <location>
        <begin position="1857"/>
        <end position="1866"/>
    </location>
</feature>
<evidence type="ECO:0000256" key="8">
    <source>
        <dbReference type="ARBA" id="ARBA00022989"/>
    </source>
</evidence>
<dbReference type="SUPFAM" id="SSF57184">
    <property type="entry name" value="Growth factor receptor domain"/>
    <property type="match status" value="1"/>
</dbReference>
<dbReference type="SUPFAM" id="SSF57196">
    <property type="entry name" value="EGF/Laminin"/>
    <property type="match status" value="21"/>
</dbReference>
<keyword evidence="19" id="KW-1185">Reference proteome</keyword>
<feature type="domain" description="EGF-like" evidence="17">
    <location>
        <begin position="814"/>
        <end position="849"/>
    </location>
</feature>
<keyword evidence="11" id="KW-0325">Glycoprotein</keyword>
<feature type="domain" description="EGF-like" evidence="17">
    <location>
        <begin position="1677"/>
        <end position="1711"/>
    </location>
</feature>
<dbReference type="PIRSF" id="PIRSF036312">
    <property type="entry name" value="Fibrillin"/>
    <property type="match status" value="1"/>
</dbReference>
<feature type="domain" description="EGF-like" evidence="17">
    <location>
        <begin position="1370"/>
        <end position="1406"/>
    </location>
</feature>
<feature type="disulfide bond" evidence="14">
    <location>
        <begin position="502"/>
        <end position="511"/>
    </location>
</feature>
<feature type="domain" description="EGF-like" evidence="17">
    <location>
        <begin position="708"/>
        <end position="744"/>
    </location>
</feature>
<dbReference type="FunFam" id="2.60.120.200:FF:000143">
    <property type="entry name" value="Crumbs, isoform D"/>
    <property type="match status" value="1"/>
</dbReference>
<dbReference type="Gene3D" id="2.10.25.10">
    <property type="entry name" value="Laminin"/>
    <property type="match status" value="28"/>
</dbReference>
<feature type="domain" description="EGF-like" evidence="17">
    <location>
        <begin position="163"/>
        <end position="201"/>
    </location>
</feature>
<feature type="disulfide bond" evidence="14">
    <location>
        <begin position="1962"/>
        <end position="1979"/>
    </location>
</feature>
<dbReference type="Pfam" id="PF00054">
    <property type="entry name" value="Laminin_G_1"/>
    <property type="match status" value="2"/>
</dbReference>
<dbReference type="CDD" id="cd00054">
    <property type="entry name" value="EGF_CA"/>
    <property type="match status" value="20"/>
</dbReference>
<dbReference type="FunFam" id="2.10.25.10:FF:000039">
    <property type="entry name" value="Crumbs cell polarity complex component 1"/>
    <property type="match status" value="1"/>
</dbReference>
<feature type="disulfide bond" evidence="14">
    <location>
        <begin position="542"/>
        <end position="551"/>
    </location>
</feature>
<dbReference type="FunFam" id="2.10.25.10:FF:000575">
    <property type="entry name" value="Crumbs, isoform C"/>
    <property type="match status" value="2"/>
</dbReference>
<feature type="transmembrane region" description="Helical" evidence="15">
    <location>
        <begin position="2006"/>
        <end position="2029"/>
    </location>
</feature>
<feature type="domain" description="EGF-like" evidence="17">
    <location>
        <begin position="746"/>
        <end position="776"/>
    </location>
</feature>
<dbReference type="FunFam" id="2.10.25.10:FF:000327">
    <property type="entry name" value="neurogenic locus notch homolog protein 4"/>
    <property type="match status" value="1"/>
</dbReference>
<dbReference type="FunFam" id="2.10.25.10:FF:000321">
    <property type="entry name" value="Protein delta homolog 1"/>
    <property type="match status" value="1"/>
</dbReference>
<dbReference type="PROSITE" id="PS00010">
    <property type="entry name" value="ASX_HYDROXYL"/>
    <property type="match status" value="18"/>
</dbReference>
<gene>
    <name evidence="18" type="ORF">MELIAE_LOCUS9235</name>
</gene>
<feature type="domain" description="EGF-like" evidence="17">
    <location>
        <begin position="203"/>
        <end position="240"/>
    </location>
</feature>
<dbReference type="PANTHER" id="PTHR24033:SF224">
    <property type="entry name" value="C-TYPE LECTIN"/>
    <property type="match status" value="1"/>
</dbReference>
<dbReference type="InterPro" id="IPR049883">
    <property type="entry name" value="NOTCH1_EGF-like"/>
</dbReference>
<dbReference type="GO" id="GO:0016324">
    <property type="term" value="C:apical plasma membrane"/>
    <property type="evidence" value="ECO:0007669"/>
    <property type="project" value="UniProtKB-SubCell"/>
</dbReference>
<feature type="disulfide bond" evidence="14">
    <location>
        <begin position="306"/>
        <end position="315"/>
    </location>
</feature>
<evidence type="ECO:0008006" key="20">
    <source>
        <dbReference type="Google" id="ProtNLM"/>
    </source>
</evidence>
<dbReference type="PROSITE" id="PS00022">
    <property type="entry name" value="EGF_1"/>
    <property type="match status" value="23"/>
</dbReference>
<feature type="disulfide bond" evidence="14">
    <location>
        <begin position="268"/>
        <end position="277"/>
    </location>
</feature>
<feature type="domain" description="EGF-like" evidence="17">
    <location>
        <begin position="1831"/>
        <end position="1867"/>
    </location>
</feature>
<feature type="domain" description="EGF-like" evidence="17">
    <location>
        <begin position="436"/>
        <end position="474"/>
    </location>
</feature>
<feature type="domain" description="EGF-like" evidence="17">
    <location>
        <begin position="514"/>
        <end position="552"/>
    </location>
</feature>
<evidence type="ECO:0000256" key="6">
    <source>
        <dbReference type="ARBA" id="ARBA00022729"/>
    </source>
</evidence>
<evidence type="ECO:0000256" key="1">
    <source>
        <dbReference type="ARBA" id="ARBA00004247"/>
    </source>
</evidence>
<dbReference type="GO" id="GO:0005509">
    <property type="term" value="F:calcium ion binding"/>
    <property type="evidence" value="ECO:0007669"/>
    <property type="project" value="InterPro"/>
</dbReference>
<dbReference type="Pfam" id="PF00008">
    <property type="entry name" value="EGF"/>
    <property type="match status" value="11"/>
</dbReference>
<evidence type="ECO:0000256" key="13">
    <source>
        <dbReference type="ARBA" id="ARBA00060989"/>
    </source>
</evidence>
<evidence type="ECO:0000256" key="14">
    <source>
        <dbReference type="PROSITE-ProRule" id="PRU00076"/>
    </source>
</evidence>
<dbReference type="SUPFAM" id="SSF49899">
    <property type="entry name" value="Concanavalin A-like lectins/glucanases"/>
    <property type="match status" value="3"/>
</dbReference>
<comment type="similarity">
    <text evidence="13">Belongs to the Crumbs protein family.</text>
</comment>
<feature type="disulfide bond" evidence="14">
    <location>
        <begin position="818"/>
        <end position="828"/>
    </location>
</feature>
<dbReference type="InterPro" id="IPR051830">
    <property type="entry name" value="NOTCH_homolog"/>
</dbReference>
<dbReference type="FunFam" id="2.10.25.10:FF:000122">
    <property type="entry name" value="Protein crumbs homolog 2"/>
    <property type="match status" value="2"/>
</dbReference>
<dbReference type="Proteomes" id="UP001154078">
    <property type="component" value="Chromosome 6"/>
</dbReference>
<dbReference type="FunFam" id="2.10.25.10:FF:000031">
    <property type="entry name" value="neurogenic locus notch homolog protein 3"/>
    <property type="match status" value="1"/>
</dbReference>
<feature type="disulfide bond" evidence="14">
    <location>
        <begin position="734"/>
        <end position="743"/>
    </location>
</feature>
<feature type="disulfide bond" evidence="14">
    <location>
        <begin position="523"/>
        <end position="540"/>
    </location>
</feature>
<keyword evidence="8 15" id="KW-1133">Transmembrane helix</keyword>
<feature type="disulfide bond" evidence="14">
    <location>
        <begin position="106"/>
        <end position="115"/>
    </location>
</feature>
<keyword evidence="7" id="KW-0677">Repeat</keyword>
<evidence type="ECO:0000256" key="10">
    <source>
        <dbReference type="ARBA" id="ARBA00023157"/>
    </source>
</evidence>
<feature type="domain" description="EGF-like" evidence="17">
    <location>
        <begin position="1790"/>
        <end position="1828"/>
    </location>
</feature>
<feature type="disulfide bond" evidence="14">
    <location>
        <begin position="386"/>
        <end position="395"/>
    </location>
</feature>
<dbReference type="InterPro" id="IPR013320">
    <property type="entry name" value="ConA-like_dom_sf"/>
</dbReference>
<feature type="disulfide bond" evidence="14">
    <location>
        <begin position="1835"/>
        <end position="1845"/>
    </location>
</feature>
<feature type="disulfide bond" evidence="14">
    <location>
        <begin position="191"/>
        <end position="200"/>
    </location>
</feature>
<feature type="domain" description="EGF-like" evidence="17">
    <location>
        <begin position="1912"/>
        <end position="1951"/>
    </location>
</feature>
<sequence>MEINGLSLVIANITYNTELLTSPSLYNEGAAVLLIGKQFNGCLLEGPSIVFQSSVIISNHNVAFEPCPIPQDSCVIENPPSVNFCIVEPCMFGTCLNGLKDYSCACHPRYTGKNCEIDLGDPCQKSTQPCKNGGTCTSNHQGHFSCICHPDFTGKTCDIDMSTQTLCQPRECFNGALCEVSQTTGVASCICEPGFIGEKCEINVDECASNPCVNGGICNDGINNFTCDCTNTGYHGRMCQLDINECLNTPCYNHGICFNTYGSFVCQCMSGFKGRQCELDINECEAHPCLNNGECMDLKGGFKCKCAPGFVGDRCEIEQHALGMCDSTTCPPYADCAPVGKTFACRCKADSPGEFPNCGADLVCANNPCKNGGVCTSHLGIFNCTCQPGFAGKVCQINVDECGSMPCQNGGACTDLANGFECNCTDEWMGDMCEIAYDACKLKPCRNNSTCTIGESIHDFLCECLSGFEGNQCEINIDDCVGAKCGPGKVCVDLINDHECKCPTGYTGDDCTIISNPCLSNPCSNSATCNVNEETHEYTCICAPGYKGRNCKTDIDECQTTEKICNQGICVNNVGSFQCYCMPGFTGERCELDFDECLSMPCQNNATCLNKINNYECKCPPGYKGKDCSTNIDECEPNPCKNGATCIDGVNDFTCVCQQGLTGKLCQTNIDDCESSPCLHGAICIDGLNDYTCNCSSTGYEGHHCDINIDECLSNPCQNGALCVDQVKDYECKCYNGYRGKNCEIDINECEVNPCKNNGVCLEKSNQTLYLPTSAELYLTGLPELFNKTFSYLDAAGYVCKCVDGVAGENCQINIDECQSNPCFRGQCKDYIGYFECECEEGFEGERCDVDIDECELKPCMNGTCIDKKADYYCDCDPLYGGKNCSVVLVGCKDKPCLNDAQCKPYLVNETDHKYNCSCLPGFYGSKCEQPTTMSLSGNSLVMVNTTREEGYDIQFRFKTTLGDGLLALGKGLTYYILELSKGKLNLHSSLLNKWEGVFIGSNLNNSEWQKVFVAINSTHLVLSANDEQTIYPISFNENYNVSSTSFPLTYIGGIPSNLRKLTHGQPFLVGCTEDVLINGEWVLPQDTESNNFYNVEVGCTRKPQCDPNPCRSGGQCTDRWRDFSCTCERPYLGHTCQYNYTAATFGYENITNSMVTVDVHDSSRRAVRTIVDISMFIRTRQSKGHIFYLGSNFSPIQTVDETYIAAQLESGELLVSIYFNGSLESYAVGGVKLDNGYNHLIEVIRNATLVQVKLNGTEYFRKTISGAGSLDAQVLYLGGQPQQRSVRQAMDNNMVTTKVDLTAPTGPAAVTASLNSVNFKGIIQDVQISNGSTVMVVEFYPLKPDDLRIPASFGDVSFDKMTVLEGIHSDNLCKVNPCEHAGQCEVTWNDYRCQCVVGFKGKNCKELEFCELEGCPDGAVCNNLEDGYECISNATFNGKSDPLQYGFTILPNSSKAVTFDRLELTYRTRSWGTVLFAKFKDNYFVIFIYHNEVIVEWSFNGVVDTRRFRKDRFVGQWLTLYFTYKDSVFRGGFKENVMDESPNFEASNFDFNSFTEIFMNGSIYIAGSDNKKFDYENAIKNTDFNMTGYIPEVDTTTSVSLTSNSLEVGESQIEDVALHKVDQNKQTDRFKGCLTEIRIGGLLLPFFTTKELYKKHHYSKEFFELLPDTHADIGCILCYDGDCFNQGYCINPMETYKCNCTEGYTADDCSLDINECENNKCQNNATCVDLIAKYQCNCPDGYEGEHCELDIDECASNPCRHGGQCIDLIGNFKCNCPEDFIGKQCEAPLLVTCDNKPCFEGATCETGPNEKTGNNFTCFCTEGMEGSLCDTPFCLRKPCDNGQCINNTGEVPYCQCPTGFEGKFCEIDIDECALSIGGNPCQHDGTCIDKIAGYVCDCNNTGYTGLLCEIDIDECQTYREACGRAGKCENLPGSYRCTCDINGKCGHHCDLDDPCEADHPCTHGDCHSQCVDKSDYFCQCHENYTGKNCTEPKILASKSDDGFNILYIVIPIVLIILIGMAVVMIVLVNVARSKRATRGTYSPSAQEFCNPRVELDHVLKPPPEERLI</sequence>
<feature type="domain" description="EGF-like" evidence="17">
    <location>
        <begin position="851"/>
        <end position="886"/>
    </location>
</feature>
<feature type="disulfide bond" evidence="14">
    <location>
        <begin position="839"/>
        <end position="848"/>
    </location>
</feature>
<dbReference type="GO" id="GO:0005911">
    <property type="term" value="C:cell-cell junction"/>
    <property type="evidence" value="ECO:0007669"/>
    <property type="project" value="UniProtKB-ARBA"/>
</dbReference>
<feature type="disulfide bond" evidence="14">
    <location>
        <begin position="424"/>
        <end position="433"/>
    </location>
</feature>
<feature type="disulfide bond" evidence="14">
    <location>
        <begin position="172"/>
        <end position="189"/>
    </location>
</feature>
<dbReference type="FunFam" id="2.10.25.10:FF:000472">
    <property type="entry name" value="Uncharacterized protein, isoform A"/>
    <property type="match status" value="2"/>
</dbReference>
<dbReference type="GO" id="GO:0050877">
    <property type="term" value="P:nervous system process"/>
    <property type="evidence" value="ECO:0007669"/>
    <property type="project" value="UniProtKB-ARBA"/>
</dbReference>
<dbReference type="SMART" id="SM00181">
    <property type="entry name" value="EGF"/>
    <property type="match status" value="31"/>
</dbReference>
<feature type="domain" description="EGF-like" evidence="17">
    <location>
        <begin position="119"/>
        <end position="158"/>
    </location>
</feature>
<feature type="domain" description="EGF-like" evidence="17">
    <location>
        <begin position="1713"/>
        <end position="1749"/>
    </location>
</feature>
<dbReference type="InterPro" id="IPR001791">
    <property type="entry name" value="Laminin_G"/>
</dbReference>
<dbReference type="InterPro" id="IPR018097">
    <property type="entry name" value="EGF_Ca-bd_CS"/>
</dbReference>
<dbReference type="PROSITE" id="PS01186">
    <property type="entry name" value="EGF_2"/>
    <property type="match status" value="17"/>
</dbReference>
<feature type="domain" description="Laminin G" evidence="16">
    <location>
        <begin position="931"/>
        <end position="1100"/>
    </location>
</feature>
<feature type="domain" description="EGF-like" evidence="17">
    <location>
        <begin position="669"/>
        <end position="706"/>
    </location>
</feature>
<dbReference type="InterPro" id="IPR000152">
    <property type="entry name" value="EGF-type_Asp/Asn_hydroxyl_site"/>
</dbReference>
<comment type="subcellular location">
    <subcellularLocation>
        <location evidence="1">Apical cell membrane</location>
        <topology evidence="1">Single-pass type I membrane protein</topology>
    </subcellularLocation>
    <subcellularLocation>
        <location evidence="2">Cell projection</location>
    </subcellularLocation>
</comment>
<feature type="disulfide bond" evidence="14">
    <location>
        <begin position="1701"/>
        <end position="1710"/>
    </location>
</feature>
<dbReference type="FunFam" id="2.10.25.10:FF:000063">
    <property type="entry name" value="Slit guidance ligand 2"/>
    <property type="match status" value="1"/>
</dbReference>
<feature type="domain" description="EGF-like" evidence="17">
    <location>
        <begin position="476"/>
        <end position="512"/>
    </location>
</feature>
<feature type="disulfide bond" evidence="14">
    <location>
        <begin position="445"/>
        <end position="462"/>
    </location>
</feature>
<feature type="domain" description="EGF-like" evidence="17">
    <location>
        <begin position="1952"/>
        <end position="1991"/>
    </location>
</feature>
<feature type="domain" description="Laminin G" evidence="16">
    <location>
        <begin position="1145"/>
        <end position="1374"/>
    </location>
</feature>
<evidence type="ECO:0000256" key="4">
    <source>
        <dbReference type="ARBA" id="ARBA00022536"/>
    </source>
</evidence>
<dbReference type="InterPro" id="IPR013032">
    <property type="entry name" value="EGF-like_CS"/>
</dbReference>
<evidence type="ECO:0000256" key="15">
    <source>
        <dbReference type="SAM" id="Phobius"/>
    </source>
</evidence>
<keyword evidence="10 14" id="KW-1015">Disulfide bond</keyword>
<dbReference type="GO" id="GO:0009653">
    <property type="term" value="P:anatomical structure morphogenesis"/>
    <property type="evidence" value="ECO:0007669"/>
    <property type="project" value="UniProtKB-ARBA"/>
</dbReference>
<dbReference type="FunFam" id="2.10.25.10:FF:000118">
    <property type="entry name" value="protein delta homolog 2"/>
    <property type="match status" value="1"/>
</dbReference>
<dbReference type="FunFam" id="2.10.25.10:FF:000279">
    <property type="entry name" value="Neurogenic locus notch 1"/>
    <property type="match status" value="1"/>
</dbReference>
<dbReference type="InterPro" id="IPR001881">
    <property type="entry name" value="EGF-like_Ca-bd_dom"/>
</dbReference>
<reference evidence="18" key="1">
    <citation type="submission" date="2021-12" db="EMBL/GenBank/DDBJ databases">
        <authorList>
            <person name="King R."/>
        </authorList>
    </citation>
    <scope>NUCLEOTIDE SEQUENCE</scope>
</reference>
<dbReference type="GO" id="GO:0007163">
    <property type="term" value="P:establishment or maintenance of cell polarity"/>
    <property type="evidence" value="ECO:0007669"/>
    <property type="project" value="UniProtKB-ARBA"/>
</dbReference>
<feature type="domain" description="EGF-like" evidence="17">
    <location>
        <begin position="1751"/>
        <end position="1787"/>
    </location>
</feature>
<feature type="disulfide bond" evidence="14">
    <location>
        <begin position="1777"/>
        <end position="1786"/>
    </location>
</feature>
<proteinExistence type="inferred from homology"/>
<evidence type="ECO:0000259" key="17">
    <source>
        <dbReference type="PROSITE" id="PS50026"/>
    </source>
</evidence>
<keyword evidence="12" id="KW-0966">Cell projection</keyword>
<dbReference type="PROSITE" id="PS01187">
    <property type="entry name" value="EGF_CA"/>
    <property type="match status" value="9"/>
</dbReference>
<feature type="disulfide bond" evidence="14">
    <location>
        <begin position="1128"/>
        <end position="1137"/>
    </location>
</feature>
<evidence type="ECO:0000256" key="3">
    <source>
        <dbReference type="ARBA" id="ARBA00022475"/>
    </source>
</evidence>
<feature type="domain" description="EGF-like" evidence="17">
    <location>
        <begin position="280"/>
        <end position="316"/>
    </location>
</feature>
<dbReference type="PROSITE" id="PS50025">
    <property type="entry name" value="LAM_G_DOMAIN"/>
    <property type="match status" value="2"/>
</dbReference>
<evidence type="ECO:0000256" key="2">
    <source>
        <dbReference type="ARBA" id="ARBA00004316"/>
    </source>
</evidence>
<feature type="disulfide bond" evidence="14">
    <location>
        <begin position="657"/>
        <end position="666"/>
    </location>
</feature>
<evidence type="ECO:0000256" key="9">
    <source>
        <dbReference type="ARBA" id="ARBA00023136"/>
    </source>
</evidence>
<dbReference type="GO" id="GO:0042995">
    <property type="term" value="C:cell projection"/>
    <property type="evidence" value="ECO:0007669"/>
    <property type="project" value="UniProtKB-SubCell"/>
</dbReference>
<feature type="disulfide bond" evidence="14">
    <location>
        <begin position="855"/>
        <end position="865"/>
    </location>
</feature>
<feature type="disulfide bond" evidence="14">
    <location>
        <begin position="1981"/>
        <end position="1990"/>
    </location>
</feature>
<keyword evidence="4 14" id="KW-0245">EGF-like domain</keyword>
<feature type="domain" description="EGF-like" evidence="17">
    <location>
        <begin position="554"/>
        <end position="591"/>
    </location>
</feature>
<feature type="disulfide bond" evidence="14">
    <location>
        <begin position="1739"/>
        <end position="1748"/>
    </location>
</feature>
<organism evidence="18 19">
    <name type="scientific">Brassicogethes aeneus</name>
    <name type="common">Rape pollen beetle</name>
    <name type="synonym">Meligethes aeneus</name>
    <dbReference type="NCBI Taxonomy" id="1431903"/>
    <lineage>
        <taxon>Eukaryota</taxon>
        <taxon>Metazoa</taxon>
        <taxon>Ecdysozoa</taxon>
        <taxon>Arthropoda</taxon>
        <taxon>Hexapoda</taxon>
        <taxon>Insecta</taxon>
        <taxon>Pterygota</taxon>
        <taxon>Neoptera</taxon>
        <taxon>Endopterygota</taxon>
        <taxon>Coleoptera</taxon>
        <taxon>Polyphaga</taxon>
        <taxon>Cucujiformia</taxon>
        <taxon>Nitidulidae</taxon>
        <taxon>Meligethinae</taxon>
        <taxon>Brassicogethes</taxon>
    </lineage>
</organism>
<dbReference type="InterPro" id="IPR000742">
    <property type="entry name" value="EGF"/>
</dbReference>
<evidence type="ECO:0000256" key="11">
    <source>
        <dbReference type="ARBA" id="ARBA00023180"/>
    </source>
</evidence>
<dbReference type="GO" id="GO:0032991">
    <property type="term" value="C:protein-containing complex"/>
    <property type="evidence" value="ECO:0007669"/>
    <property type="project" value="UniProtKB-ARBA"/>
</dbReference>
<dbReference type="GO" id="GO:0048513">
    <property type="term" value="P:animal organ development"/>
    <property type="evidence" value="ECO:0007669"/>
    <property type="project" value="UniProtKB-ARBA"/>
</dbReference>
<dbReference type="FunFam" id="2.10.25.10:FF:000173">
    <property type="entry name" value="Neurogenic locus notch protein 2"/>
    <property type="match status" value="1"/>
</dbReference>
<dbReference type="FunFam" id="2.10.25.10:FF:000143">
    <property type="entry name" value="Protein crumbs 1"/>
    <property type="match status" value="1"/>
</dbReference>
<evidence type="ECO:0000256" key="12">
    <source>
        <dbReference type="ARBA" id="ARBA00023273"/>
    </source>
</evidence>
<feature type="disulfide bond" evidence="14">
    <location>
        <begin position="619"/>
        <end position="628"/>
    </location>
</feature>
<evidence type="ECO:0000256" key="5">
    <source>
        <dbReference type="ARBA" id="ARBA00022692"/>
    </source>
</evidence>
<evidence type="ECO:0000313" key="18">
    <source>
        <dbReference type="EMBL" id="CAH0559053.1"/>
    </source>
</evidence>
<feature type="disulfide bond" evidence="14">
    <location>
        <begin position="464"/>
        <end position="473"/>
    </location>
</feature>
<feature type="disulfide bond" evidence="14">
    <location>
        <begin position="85"/>
        <end position="95"/>
    </location>
</feature>
<dbReference type="PANTHER" id="PTHR24033">
    <property type="entry name" value="EGF-LIKE DOMAIN-CONTAINING PROTEIN"/>
    <property type="match status" value="1"/>
</dbReference>
<feature type="disulfide bond" evidence="14">
    <location>
        <begin position="1396"/>
        <end position="1405"/>
    </location>
</feature>
<dbReference type="InterPro" id="IPR009030">
    <property type="entry name" value="Growth_fac_rcpt_cys_sf"/>
</dbReference>
<keyword evidence="6" id="KW-0732">Signal</keyword>
<dbReference type="SMART" id="SM00282">
    <property type="entry name" value="LamG"/>
    <property type="match status" value="2"/>
</dbReference>
<dbReference type="FunFam" id="2.10.25.10:FF:000123">
    <property type="entry name" value="Crumbs homolog 1 (Drosophila)"/>
    <property type="match status" value="1"/>
</dbReference>
<dbReference type="Gene3D" id="2.60.120.200">
    <property type="match status" value="2"/>
</dbReference>
<feature type="domain" description="EGF-like" evidence="17">
    <location>
        <begin position="593"/>
        <end position="629"/>
    </location>
</feature>
<feature type="domain" description="EGF-like" evidence="17">
    <location>
        <begin position="398"/>
        <end position="434"/>
    </location>
</feature>
<feature type="domain" description="EGF-like" evidence="17">
    <location>
        <begin position="1869"/>
        <end position="1910"/>
    </location>
</feature>
<dbReference type="SMART" id="SM00179">
    <property type="entry name" value="EGF_CA"/>
    <property type="match status" value="25"/>
</dbReference>
<feature type="disulfide bond" evidence="14">
    <location>
        <begin position="876"/>
        <end position="885"/>
    </location>
</feature>
<feature type="domain" description="EGF-like" evidence="17">
    <location>
        <begin position="242"/>
        <end position="278"/>
    </location>
</feature>
<name>A0A9P0FJC5_BRAAE</name>